<evidence type="ECO:0000256" key="15">
    <source>
        <dbReference type="ARBA" id="ARBA00023136"/>
    </source>
</evidence>
<keyword evidence="8 21" id="KW-0812">Transmembrane</keyword>
<keyword evidence="5" id="KW-0597">Phosphoprotein</keyword>
<dbReference type="FunFam" id="3.80.10.10:FF:000041">
    <property type="entry name" value="LRR receptor-like serine/threonine-protein kinase ERECTA"/>
    <property type="match status" value="1"/>
</dbReference>
<keyword evidence="17" id="KW-0325">Glycoprotein</keyword>
<organism evidence="25">
    <name type="scientific">Arabidopsis lyrata subsp. lyrata</name>
    <name type="common">Lyre-leaved rock-cress</name>
    <dbReference type="NCBI Taxonomy" id="81972"/>
    <lineage>
        <taxon>Eukaryota</taxon>
        <taxon>Viridiplantae</taxon>
        <taxon>Streptophyta</taxon>
        <taxon>Embryophyta</taxon>
        <taxon>Tracheophyta</taxon>
        <taxon>Spermatophyta</taxon>
        <taxon>Magnoliopsida</taxon>
        <taxon>eudicotyledons</taxon>
        <taxon>Gunneridae</taxon>
        <taxon>Pentapetalae</taxon>
        <taxon>rosids</taxon>
        <taxon>malvids</taxon>
        <taxon>Brassicales</taxon>
        <taxon>Brassicaceae</taxon>
        <taxon>Camelineae</taxon>
        <taxon>Arabidopsis</taxon>
    </lineage>
</organism>
<keyword evidence="10" id="KW-0677">Repeat</keyword>
<evidence type="ECO:0000256" key="12">
    <source>
        <dbReference type="ARBA" id="ARBA00022777"/>
    </source>
</evidence>
<dbReference type="SMART" id="SM00369">
    <property type="entry name" value="LRR_TYP"/>
    <property type="match status" value="11"/>
</dbReference>
<evidence type="ECO:0000313" key="24">
    <source>
        <dbReference type="EMBL" id="EFH67461.1"/>
    </source>
</evidence>
<dbReference type="FunFam" id="1.10.510.10:FF:000445">
    <property type="entry name" value="MDIS1-interacting receptor like kinase 2"/>
    <property type="match status" value="1"/>
</dbReference>
<dbReference type="EMBL" id="GL348713">
    <property type="protein sequence ID" value="EFH67461.1"/>
    <property type="molecule type" value="Genomic_DNA"/>
</dbReference>
<dbReference type="Proteomes" id="UP000008694">
    <property type="component" value="Unassembled WGS sequence"/>
</dbReference>
<feature type="chain" id="PRO_5003101395" description="non-specific serine/threonine protein kinase" evidence="22">
    <location>
        <begin position="30"/>
        <end position="1007"/>
    </location>
</feature>
<dbReference type="InterPro" id="IPR008266">
    <property type="entry name" value="Tyr_kinase_AS"/>
</dbReference>
<feature type="signal peptide" evidence="22">
    <location>
        <begin position="1"/>
        <end position="29"/>
    </location>
</feature>
<dbReference type="Pfam" id="PF00560">
    <property type="entry name" value="LRR_1"/>
    <property type="match status" value="4"/>
</dbReference>
<dbReference type="InterPro" id="IPR000719">
    <property type="entry name" value="Prot_kinase_dom"/>
</dbReference>
<keyword evidence="15 21" id="KW-0472">Membrane</keyword>
<evidence type="ECO:0000256" key="21">
    <source>
        <dbReference type="SAM" id="Phobius"/>
    </source>
</evidence>
<comment type="catalytic activity">
    <reaction evidence="19">
        <text>L-seryl-[protein] + ATP = O-phospho-L-seryl-[protein] + ADP + H(+)</text>
        <dbReference type="Rhea" id="RHEA:17989"/>
        <dbReference type="Rhea" id="RHEA-COMP:9863"/>
        <dbReference type="Rhea" id="RHEA-COMP:11604"/>
        <dbReference type="ChEBI" id="CHEBI:15378"/>
        <dbReference type="ChEBI" id="CHEBI:29999"/>
        <dbReference type="ChEBI" id="CHEBI:30616"/>
        <dbReference type="ChEBI" id="CHEBI:83421"/>
        <dbReference type="ChEBI" id="CHEBI:456216"/>
        <dbReference type="EC" id="2.7.11.1"/>
    </reaction>
</comment>
<protein>
    <recommendedName>
        <fullName evidence="3">non-specific serine/threonine protein kinase</fullName>
        <ecNumber evidence="3">2.7.11.1</ecNumber>
    </recommendedName>
</protein>
<evidence type="ECO:0000256" key="13">
    <source>
        <dbReference type="ARBA" id="ARBA00022840"/>
    </source>
</evidence>
<dbReference type="Gramene" id="scaffold_104021.1">
    <property type="protein sequence ID" value="scaffold_104021.1"/>
    <property type="gene ID" value="scaffold_104021.1"/>
</dbReference>
<dbReference type="PANTHER" id="PTHR48056">
    <property type="entry name" value="LRR RECEPTOR-LIKE SERINE/THREONINE-PROTEIN KINASE-RELATED"/>
    <property type="match status" value="1"/>
</dbReference>
<dbReference type="FunFam" id="3.80.10.10:FF:001390">
    <property type="entry name" value="Probable leucine-rich repeat receptor-like protein kinase At1g35710"/>
    <property type="match status" value="2"/>
</dbReference>
<keyword evidence="14 21" id="KW-1133">Transmembrane helix</keyword>
<dbReference type="Pfam" id="PF00069">
    <property type="entry name" value="Pkinase"/>
    <property type="match status" value="1"/>
</dbReference>
<dbReference type="OrthoDB" id="1111620at2759"/>
<evidence type="ECO:0000256" key="3">
    <source>
        <dbReference type="ARBA" id="ARBA00012513"/>
    </source>
</evidence>
<dbReference type="InterPro" id="IPR013210">
    <property type="entry name" value="LRR_N_plant-typ"/>
</dbReference>
<dbReference type="SUPFAM" id="SSF56112">
    <property type="entry name" value="Protein kinase-like (PK-like)"/>
    <property type="match status" value="1"/>
</dbReference>
<dbReference type="SUPFAM" id="SSF52047">
    <property type="entry name" value="RNI-like"/>
    <property type="match status" value="1"/>
</dbReference>
<dbReference type="FunFam" id="3.80.10.10:FF:000095">
    <property type="entry name" value="LRR receptor-like serine/threonine-protein kinase GSO1"/>
    <property type="match status" value="1"/>
</dbReference>
<dbReference type="Gene3D" id="3.80.10.10">
    <property type="entry name" value="Ribonuclease Inhibitor"/>
    <property type="match status" value="5"/>
</dbReference>
<dbReference type="PANTHER" id="PTHR48056:SF42">
    <property type="entry name" value="MDIS1-INTERACTING RECEPTOR LIKE KINASE 2-LIKE"/>
    <property type="match status" value="1"/>
</dbReference>
<dbReference type="PROSITE" id="PS51450">
    <property type="entry name" value="LRR"/>
    <property type="match status" value="1"/>
</dbReference>
<evidence type="ECO:0000256" key="11">
    <source>
        <dbReference type="ARBA" id="ARBA00022741"/>
    </source>
</evidence>
<evidence type="ECO:0000256" key="18">
    <source>
        <dbReference type="ARBA" id="ARBA00047899"/>
    </source>
</evidence>
<evidence type="ECO:0000256" key="10">
    <source>
        <dbReference type="ARBA" id="ARBA00022737"/>
    </source>
</evidence>
<dbReference type="Pfam" id="PF13855">
    <property type="entry name" value="LRR_8"/>
    <property type="match status" value="2"/>
</dbReference>
<evidence type="ECO:0000256" key="1">
    <source>
        <dbReference type="ARBA" id="ARBA00004479"/>
    </source>
</evidence>
<evidence type="ECO:0000256" key="7">
    <source>
        <dbReference type="ARBA" id="ARBA00022679"/>
    </source>
</evidence>
<dbReference type="EC" id="2.7.11.1" evidence="3"/>
<keyword evidence="4" id="KW-0723">Serine/threonine-protein kinase</keyword>
<dbReference type="KEGG" id="aly:9329951"/>
<evidence type="ECO:0000256" key="2">
    <source>
        <dbReference type="ARBA" id="ARBA00009592"/>
    </source>
</evidence>
<dbReference type="Pfam" id="PF08263">
    <property type="entry name" value="LRRNT_2"/>
    <property type="match status" value="1"/>
</dbReference>
<dbReference type="HOGENOM" id="CLU_000288_22_1_1"/>
<keyword evidence="9 22" id="KW-0732">Signal</keyword>
<evidence type="ECO:0000256" key="22">
    <source>
        <dbReference type="SAM" id="SignalP"/>
    </source>
</evidence>
<dbReference type="InterPro" id="IPR017441">
    <property type="entry name" value="Protein_kinase_ATP_BS"/>
</dbReference>
<dbReference type="PROSITE" id="PS00107">
    <property type="entry name" value="PROTEIN_KINASE_ATP"/>
    <property type="match status" value="1"/>
</dbReference>
<feature type="transmembrane region" description="Helical" evidence="21">
    <location>
        <begin position="672"/>
        <end position="698"/>
    </location>
</feature>
<comment type="catalytic activity">
    <reaction evidence="18">
        <text>L-threonyl-[protein] + ATP = O-phospho-L-threonyl-[protein] + ADP + H(+)</text>
        <dbReference type="Rhea" id="RHEA:46608"/>
        <dbReference type="Rhea" id="RHEA-COMP:11060"/>
        <dbReference type="Rhea" id="RHEA-COMP:11605"/>
        <dbReference type="ChEBI" id="CHEBI:15378"/>
        <dbReference type="ChEBI" id="CHEBI:30013"/>
        <dbReference type="ChEBI" id="CHEBI:30616"/>
        <dbReference type="ChEBI" id="CHEBI:61977"/>
        <dbReference type="ChEBI" id="CHEBI:456216"/>
        <dbReference type="EC" id="2.7.11.1"/>
    </reaction>
</comment>
<dbReference type="InterPro" id="IPR001611">
    <property type="entry name" value="Leu-rich_rpt"/>
</dbReference>
<evidence type="ECO:0000256" key="4">
    <source>
        <dbReference type="ARBA" id="ARBA00022527"/>
    </source>
</evidence>
<dbReference type="eggNOG" id="ENOG502QQYD">
    <property type="taxonomic scope" value="Eukaryota"/>
</dbReference>
<gene>
    <name evidence="24" type="ORF">ARALYDRAFT_891227</name>
</gene>
<sequence>MGFAENNPNDLLFLLFISIILSCSISASATIAEANALLKWKSTFTNQKRSSKLSSWVNDANTNTSFSCTSWYGVSCNSRGSIKKLNLTGNAIEGTFQDFPFSSLPNLAYIDFSMNRFSGTIPPQFGNLFKLIYFDLSTNHLTREIPPELGNLQNLKGLSLSNNKLAGSIPSSIGKLKNLTVLYLYKNYLTGVIPPDLGNMEYMIDLELSHNKLTGSIPSSLGNLKNLTVLYLHHNYLTGVIPPELGNMESMISLALSENKLTGSIPSSLGNLKNLTVLYLHQNYITGVIPPELGNMESMIDLELSQNNLTGSIPSSFGNFTKLKSLYLSYNHLSGAIPPGVANSSELTELQLAINNFSGFLPKNICKGGKLQFIALYDNHLKGPIPKSLRDCKSLIRAKFVGNKFVGNISEAFGVYPDLNFIDLSHNKFNGEISSNWQKSPKLGALIMSNNNITGAIPPEIWNMKQLGELDLSANNLSGELPEAIGNLTNLSRLRLNGNQLSGRVPAGISFLTNLESLDLSSNRFSSQIPQTFDSFLKLHEMNLSRNNFDGRIPGLTKLTQLTHLDLSHNQLDGEIPSQLSSLQSLDKLNLSHNNLSGFIPTTFESMKALTFIDISNNKLEGPLPDNPAFQNATSDALEGNRGLCSNIPKQRLKSCPITSGGFQKPKKNGNLLVWILVPILGALVILSICAGAFTYYIRKRKPHNGRNTDSETGENMSIFSVDGKFKYQDIIESTNEFDQRYLIGSGGYSKVYKANLPDAIVAVKRLHDTIDEEISKPVVKQEFLNEVRALTEIRHRNVVKLFGFCSHRRHTFLIYEYMEKGSLNKLLANEEEAKRLTWTKRINIVKGVAHALSYMHHDRSTPIVHRDISSGNILLDNDYTAKISDFGTAKLLKTDSSNWSAVAGTYGYVAPEFAYTMKVTEKCDVYSFGVLILEVIMGKHPGDLVASLSSSPGETLSLRSISDERILEPRGQNREKLIKMVEVALSCLQADPQSRPTMLSISTAFS</sequence>
<dbReference type="GO" id="GO:0004674">
    <property type="term" value="F:protein serine/threonine kinase activity"/>
    <property type="evidence" value="ECO:0007669"/>
    <property type="project" value="UniProtKB-KW"/>
</dbReference>
<dbReference type="GO" id="GO:0016020">
    <property type="term" value="C:membrane"/>
    <property type="evidence" value="ECO:0007669"/>
    <property type="project" value="UniProtKB-SubCell"/>
</dbReference>
<evidence type="ECO:0000256" key="20">
    <source>
        <dbReference type="PROSITE-ProRule" id="PRU10141"/>
    </source>
</evidence>
<proteinExistence type="inferred from homology"/>
<evidence type="ECO:0000313" key="25">
    <source>
        <dbReference type="Proteomes" id="UP000008694"/>
    </source>
</evidence>
<dbReference type="InterPro" id="IPR050647">
    <property type="entry name" value="Plant_LRR-RLKs"/>
</dbReference>
<name>D7KLX6_ARALL</name>
<keyword evidence="7" id="KW-0808">Transferase</keyword>
<dbReference type="GO" id="GO:0005524">
    <property type="term" value="F:ATP binding"/>
    <property type="evidence" value="ECO:0007669"/>
    <property type="project" value="UniProtKB-UniRule"/>
</dbReference>
<evidence type="ECO:0000256" key="14">
    <source>
        <dbReference type="ARBA" id="ARBA00022989"/>
    </source>
</evidence>
<evidence type="ECO:0000256" key="9">
    <source>
        <dbReference type="ARBA" id="ARBA00022729"/>
    </source>
</evidence>
<dbReference type="InterPro" id="IPR055414">
    <property type="entry name" value="LRR_R13L4/SHOC2-like"/>
</dbReference>
<keyword evidence="6" id="KW-0433">Leucine-rich repeat</keyword>
<dbReference type="InterPro" id="IPR032675">
    <property type="entry name" value="LRR_dom_sf"/>
</dbReference>
<dbReference type="PRINTS" id="PR00019">
    <property type="entry name" value="LEURICHRPT"/>
</dbReference>
<keyword evidence="13 20" id="KW-0067">ATP-binding</keyword>
<dbReference type="PROSITE" id="PS50011">
    <property type="entry name" value="PROTEIN_KINASE_DOM"/>
    <property type="match status" value="1"/>
</dbReference>
<dbReference type="PROSITE" id="PS00109">
    <property type="entry name" value="PROTEIN_KINASE_TYR"/>
    <property type="match status" value="1"/>
</dbReference>
<keyword evidence="12" id="KW-0418">Kinase</keyword>
<dbReference type="SMART" id="SM00365">
    <property type="entry name" value="LRR_SD22"/>
    <property type="match status" value="7"/>
</dbReference>
<dbReference type="Gene3D" id="1.10.510.10">
    <property type="entry name" value="Transferase(Phosphotransferase) domain 1"/>
    <property type="match status" value="1"/>
</dbReference>
<dbReference type="SUPFAM" id="SSF52058">
    <property type="entry name" value="L domain-like"/>
    <property type="match status" value="1"/>
</dbReference>
<evidence type="ECO:0000259" key="23">
    <source>
        <dbReference type="PROSITE" id="PS50011"/>
    </source>
</evidence>
<feature type="binding site" evidence="20">
    <location>
        <position position="765"/>
    </location>
    <ligand>
        <name>ATP</name>
        <dbReference type="ChEBI" id="CHEBI:30616"/>
    </ligand>
</feature>
<evidence type="ECO:0000256" key="6">
    <source>
        <dbReference type="ARBA" id="ARBA00022614"/>
    </source>
</evidence>
<evidence type="ECO:0000256" key="16">
    <source>
        <dbReference type="ARBA" id="ARBA00023170"/>
    </source>
</evidence>
<keyword evidence="25" id="KW-1185">Reference proteome</keyword>
<dbReference type="FunFam" id="3.30.200.20:FF:000309">
    <property type="entry name" value="Leucine-rich repeat receptor protein kinase MSP1"/>
    <property type="match status" value="1"/>
</dbReference>
<comment type="subcellular location">
    <subcellularLocation>
        <location evidence="1">Membrane</location>
        <topology evidence="1">Single-pass type I membrane protein</topology>
    </subcellularLocation>
</comment>
<dbReference type="InterPro" id="IPR003591">
    <property type="entry name" value="Leu-rich_rpt_typical-subtyp"/>
</dbReference>
<dbReference type="AlphaFoldDB" id="D7KLX6"/>
<evidence type="ECO:0000256" key="17">
    <source>
        <dbReference type="ARBA" id="ARBA00023180"/>
    </source>
</evidence>
<evidence type="ECO:0000256" key="5">
    <source>
        <dbReference type="ARBA" id="ARBA00022553"/>
    </source>
</evidence>
<feature type="domain" description="Protein kinase" evidence="23">
    <location>
        <begin position="738"/>
        <end position="1007"/>
    </location>
</feature>
<evidence type="ECO:0000256" key="19">
    <source>
        <dbReference type="ARBA" id="ARBA00048679"/>
    </source>
</evidence>
<keyword evidence="16" id="KW-0675">Receptor</keyword>
<evidence type="ECO:0000256" key="8">
    <source>
        <dbReference type="ARBA" id="ARBA00022692"/>
    </source>
</evidence>
<dbReference type="InterPro" id="IPR011009">
    <property type="entry name" value="Kinase-like_dom_sf"/>
</dbReference>
<reference evidence="25" key="1">
    <citation type="journal article" date="2011" name="Nat. Genet.">
        <title>The Arabidopsis lyrata genome sequence and the basis of rapid genome size change.</title>
        <authorList>
            <person name="Hu T.T."/>
            <person name="Pattyn P."/>
            <person name="Bakker E.G."/>
            <person name="Cao J."/>
            <person name="Cheng J.-F."/>
            <person name="Clark R.M."/>
            <person name="Fahlgren N."/>
            <person name="Fawcett J.A."/>
            <person name="Grimwood J."/>
            <person name="Gundlach H."/>
            <person name="Haberer G."/>
            <person name="Hollister J.D."/>
            <person name="Ossowski S."/>
            <person name="Ottilar R.P."/>
            <person name="Salamov A.A."/>
            <person name="Schneeberger K."/>
            <person name="Spannagl M."/>
            <person name="Wang X."/>
            <person name="Yang L."/>
            <person name="Nasrallah M.E."/>
            <person name="Bergelson J."/>
            <person name="Carrington J.C."/>
            <person name="Gaut B.S."/>
            <person name="Schmutz J."/>
            <person name="Mayer K.F.X."/>
            <person name="Van de Peer Y."/>
            <person name="Grigoriev I.V."/>
            <person name="Nordborg M."/>
            <person name="Weigel D."/>
            <person name="Guo Y.-L."/>
        </authorList>
    </citation>
    <scope>NUCLEOTIDE SEQUENCE [LARGE SCALE GENOMIC DNA]</scope>
    <source>
        <strain evidence="25">cv. MN47</strain>
    </source>
</reference>
<accession>D7KLX6</accession>
<dbReference type="Pfam" id="PF23598">
    <property type="entry name" value="LRR_14"/>
    <property type="match status" value="1"/>
</dbReference>
<keyword evidence="11 20" id="KW-0547">Nucleotide-binding</keyword>
<dbReference type="GO" id="GO:0033612">
    <property type="term" value="F:receptor serine/threonine kinase binding"/>
    <property type="evidence" value="ECO:0007669"/>
    <property type="project" value="TreeGrafter"/>
</dbReference>
<comment type="similarity">
    <text evidence="2">Belongs to the RLP family.</text>
</comment>
<dbReference type="Gene3D" id="3.30.200.20">
    <property type="entry name" value="Phosphorylase Kinase, domain 1"/>
    <property type="match status" value="1"/>
</dbReference>